<evidence type="ECO:0000256" key="1">
    <source>
        <dbReference type="ARBA" id="ARBA00001971"/>
    </source>
</evidence>
<dbReference type="PRINTS" id="PR00385">
    <property type="entry name" value="P450"/>
</dbReference>
<dbReference type="PROSITE" id="PS00086">
    <property type="entry name" value="CYTOCHROME_P450"/>
    <property type="match status" value="1"/>
</dbReference>
<dbReference type="Pfam" id="PF00067">
    <property type="entry name" value="p450"/>
    <property type="match status" value="1"/>
</dbReference>
<keyword evidence="4 10" id="KW-0349">Heme</keyword>
<organism evidence="12 13">
    <name type="scientific">Triplophysa rosa</name>
    <name type="common">Cave loach</name>
    <dbReference type="NCBI Taxonomy" id="992332"/>
    <lineage>
        <taxon>Eukaryota</taxon>
        <taxon>Metazoa</taxon>
        <taxon>Chordata</taxon>
        <taxon>Craniata</taxon>
        <taxon>Vertebrata</taxon>
        <taxon>Euteleostomi</taxon>
        <taxon>Actinopterygii</taxon>
        <taxon>Neopterygii</taxon>
        <taxon>Teleostei</taxon>
        <taxon>Ostariophysi</taxon>
        <taxon>Cypriniformes</taxon>
        <taxon>Nemacheilidae</taxon>
        <taxon>Triplophysa</taxon>
    </lineage>
</organism>
<evidence type="ECO:0000256" key="4">
    <source>
        <dbReference type="ARBA" id="ARBA00022617"/>
    </source>
</evidence>
<gene>
    <name evidence="12" type="ORF">IRJ41_006148</name>
</gene>
<dbReference type="InterPro" id="IPR001128">
    <property type="entry name" value="Cyt_P450"/>
</dbReference>
<sequence>MILHLIFDSLDFKSWMVLILVLLILYDVFKNRNPSNFPPGPWPLPFLGTVFTEMDFKTMDKLTKVYGKIFSLRVGSEKMVVVSGYKLVKEALIDHNDGFVERPNVPLFNKTFKGIGIALSNGYLWRMHRKFTVSHLRNFGEGKKAIELSIQQECVFLCDAFRVEKGPFNPQVILNSAISNIVACLVLGQRFDYHDERYQNILCLDTECVQLAGQTRTQLYNVWPQLFEYLPGPHQTLFANYKKITDFLRGEIIKHREDWDPSNPRDYIDTYLTEMQKKKSDPEAGFNIEGLVVTCLDLVEAGTETSTTTLRWGLLYMIKFPEIQEKVREEIDRVIGQSRQPCLADRVDMPYTDAVIHETQRFGNTVPLGFPKLAAKDTTLGEYFIPKGTAVTTSLSSVLYDPDEWETPHTFNPQHFLDDKGQFRKRDAFLPFSAGKRACLGEQLARMELFLFFTSLLQQFSISKCPGEEPSLDGEIWFTYAPAPFRICVSPR</sequence>
<evidence type="ECO:0000256" key="6">
    <source>
        <dbReference type="ARBA" id="ARBA00023002"/>
    </source>
</evidence>
<dbReference type="InterPro" id="IPR008069">
    <property type="entry name" value="Cyt_P450_E_grp-I_CYP2D-like"/>
</dbReference>
<dbReference type="GO" id="GO:0016020">
    <property type="term" value="C:membrane"/>
    <property type="evidence" value="ECO:0007669"/>
    <property type="project" value="UniProtKB-SubCell"/>
</dbReference>
<keyword evidence="6 11" id="KW-0560">Oxidoreductase</keyword>
<dbReference type="InterPro" id="IPR017972">
    <property type="entry name" value="Cyt_P450_CS"/>
</dbReference>
<dbReference type="Proteomes" id="UP001059041">
    <property type="component" value="Linkage Group LG15"/>
</dbReference>
<dbReference type="PANTHER" id="PTHR24300:SF309">
    <property type="entry name" value="CYTOCHROME P450-RELATED"/>
    <property type="match status" value="1"/>
</dbReference>
<dbReference type="PANTHER" id="PTHR24300">
    <property type="entry name" value="CYTOCHROME P450 508A4-RELATED"/>
    <property type="match status" value="1"/>
</dbReference>
<dbReference type="OrthoDB" id="2789670at2759"/>
<evidence type="ECO:0000256" key="11">
    <source>
        <dbReference type="RuleBase" id="RU000461"/>
    </source>
</evidence>
<dbReference type="AlphaFoldDB" id="A0A9W7WJF8"/>
<name>A0A9W7WJF8_TRIRA</name>
<evidence type="ECO:0000256" key="7">
    <source>
        <dbReference type="ARBA" id="ARBA00023004"/>
    </source>
</evidence>
<evidence type="ECO:0000256" key="10">
    <source>
        <dbReference type="PIRSR" id="PIRSR602401-1"/>
    </source>
</evidence>
<dbReference type="InterPro" id="IPR036396">
    <property type="entry name" value="Cyt_P450_sf"/>
</dbReference>
<dbReference type="GO" id="GO:0020037">
    <property type="term" value="F:heme binding"/>
    <property type="evidence" value="ECO:0007669"/>
    <property type="project" value="InterPro"/>
</dbReference>
<evidence type="ECO:0000256" key="9">
    <source>
        <dbReference type="ARBA" id="ARBA00023136"/>
    </source>
</evidence>
<keyword evidence="7 10" id="KW-0408">Iron</keyword>
<comment type="subcellular location">
    <subcellularLocation>
        <location evidence="2">Membrane</location>
    </subcellularLocation>
</comment>
<reference evidence="12" key="1">
    <citation type="submission" date="2021-02" db="EMBL/GenBank/DDBJ databases">
        <title>Comparative genomics reveals that relaxation of natural selection precedes convergent phenotypic evolution of cavefish.</title>
        <authorList>
            <person name="Peng Z."/>
        </authorList>
    </citation>
    <scope>NUCLEOTIDE SEQUENCE</scope>
    <source>
        <tissue evidence="12">Muscle</tissue>
    </source>
</reference>
<evidence type="ECO:0000256" key="3">
    <source>
        <dbReference type="ARBA" id="ARBA00010617"/>
    </source>
</evidence>
<keyword evidence="5 10" id="KW-0479">Metal-binding</keyword>
<dbReference type="FunFam" id="1.10.630.10:FF:000004">
    <property type="entry name" value="cytochrome P450 2D15 isoform X1"/>
    <property type="match status" value="1"/>
</dbReference>
<dbReference type="GO" id="GO:0006082">
    <property type="term" value="P:organic acid metabolic process"/>
    <property type="evidence" value="ECO:0007669"/>
    <property type="project" value="TreeGrafter"/>
</dbReference>
<evidence type="ECO:0000313" key="12">
    <source>
        <dbReference type="EMBL" id="KAI7799563.1"/>
    </source>
</evidence>
<dbReference type="InterPro" id="IPR050182">
    <property type="entry name" value="Cytochrome_P450_fam2"/>
</dbReference>
<comment type="cofactor">
    <cofactor evidence="1 10">
        <name>heme</name>
        <dbReference type="ChEBI" id="CHEBI:30413"/>
    </cofactor>
</comment>
<keyword evidence="8 11" id="KW-0503">Monooxygenase</keyword>
<dbReference type="PRINTS" id="PR01686">
    <property type="entry name" value="EP450ICYP2D"/>
</dbReference>
<dbReference type="Gene3D" id="1.10.630.10">
    <property type="entry name" value="Cytochrome P450"/>
    <property type="match status" value="1"/>
</dbReference>
<keyword evidence="9" id="KW-0472">Membrane</keyword>
<dbReference type="InterPro" id="IPR002401">
    <property type="entry name" value="Cyt_P450_E_grp-I"/>
</dbReference>
<comment type="caution">
    <text evidence="12">The sequence shown here is derived from an EMBL/GenBank/DDBJ whole genome shotgun (WGS) entry which is preliminary data.</text>
</comment>
<dbReference type="SUPFAM" id="SSF48264">
    <property type="entry name" value="Cytochrome P450"/>
    <property type="match status" value="1"/>
</dbReference>
<dbReference type="GO" id="GO:0006805">
    <property type="term" value="P:xenobiotic metabolic process"/>
    <property type="evidence" value="ECO:0007669"/>
    <property type="project" value="TreeGrafter"/>
</dbReference>
<evidence type="ECO:0000256" key="5">
    <source>
        <dbReference type="ARBA" id="ARBA00022723"/>
    </source>
</evidence>
<dbReference type="PRINTS" id="PR00463">
    <property type="entry name" value="EP450I"/>
</dbReference>
<evidence type="ECO:0000256" key="2">
    <source>
        <dbReference type="ARBA" id="ARBA00004370"/>
    </source>
</evidence>
<accession>A0A9W7WJF8</accession>
<feature type="binding site" description="axial binding residue" evidence="10">
    <location>
        <position position="439"/>
    </location>
    <ligand>
        <name>heme</name>
        <dbReference type="ChEBI" id="CHEBI:30413"/>
    </ligand>
    <ligandPart>
        <name>Fe</name>
        <dbReference type="ChEBI" id="CHEBI:18248"/>
    </ligandPart>
</feature>
<dbReference type="GO" id="GO:0005737">
    <property type="term" value="C:cytoplasm"/>
    <property type="evidence" value="ECO:0007669"/>
    <property type="project" value="TreeGrafter"/>
</dbReference>
<comment type="similarity">
    <text evidence="3 11">Belongs to the cytochrome P450 family.</text>
</comment>
<evidence type="ECO:0000313" key="13">
    <source>
        <dbReference type="Proteomes" id="UP001059041"/>
    </source>
</evidence>
<dbReference type="EMBL" id="JAFHDT010000015">
    <property type="protein sequence ID" value="KAI7799563.1"/>
    <property type="molecule type" value="Genomic_DNA"/>
</dbReference>
<evidence type="ECO:0000256" key="8">
    <source>
        <dbReference type="ARBA" id="ARBA00023033"/>
    </source>
</evidence>
<keyword evidence="13" id="KW-1185">Reference proteome</keyword>
<proteinExistence type="inferred from homology"/>
<protein>
    <submittedName>
        <fullName evidence="12">Cytochrome P450</fullName>
    </submittedName>
</protein>
<dbReference type="GO" id="GO:0005506">
    <property type="term" value="F:iron ion binding"/>
    <property type="evidence" value="ECO:0007669"/>
    <property type="project" value="InterPro"/>
</dbReference>
<dbReference type="GO" id="GO:0016712">
    <property type="term" value="F:oxidoreductase activity, acting on paired donors, with incorporation or reduction of molecular oxygen, reduced flavin or flavoprotein as one donor, and incorporation of one atom of oxygen"/>
    <property type="evidence" value="ECO:0007669"/>
    <property type="project" value="InterPro"/>
</dbReference>